<feature type="domain" description="DUF4136" evidence="1">
    <location>
        <begin position="24"/>
        <end position="181"/>
    </location>
</feature>
<evidence type="ECO:0000313" key="3">
    <source>
        <dbReference type="Proteomes" id="UP000000493"/>
    </source>
</evidence>
<reference evidence="2 3" key="2">
    <citation type="journal article" date="2012" name="Stand. Genomic Sci.">
        <title>Complete genome sequence of the aquatic bacterium Runella slithyformis type strain (LSU 4(T)).</title>
        <authorList>
            <person name="Copeland A."/>
            <person name="Zhang X."/>
            <person name="Misra M."/>
            <person name="Lapidus A."/>
            <person name="Nolan M."/>
            <person name="Lucas S."/>
            <person name="Deshpande S."/>
            <person name="Cheng J.F."/>
            <person name="Tapia R."/>
            <person name="Goodwin L.A."/>
            <person name="Pitluck S."/>
            <person name="Liolios K."/>
            <person name="Pagani I."/>
            <person name="Ivanova N."/>
            <person name="Mikhailova N."/>
            <person name="Pati A."/>
            <person name="Chen A."/>
            <person name="Palaniappan K."/>
            <person name="Land M."/>
            <person name="Hauser L."/>
            <person name="Pan C."/>
            <person name="Jeffries C.D."/>
            <person name="Detter J.C."/>
            <person name="Brambilla E.M."/>
            <person name="Rohde M."/>
            <person name="Djao O.D."/>
            <person name="Goker M."/>
            <person name="Sikorski J."/>
            <person name="Tindall B.J."/>
            <person name="Woyke T."/>
            <person name="Bristow J."/>
            <person name="Eisen J.A."/>
            <person name="Markowitz V."/>
            <person name="Hugenholtz P."/>
            <person name="Kyrpides N.C."/>
            <person name="Klenk H.P."/>
            <person name="Mavromatis K."/>
        </authorList>
    </citation>
    <scope>NUCLEOTIDE SEQUENCE [LARGE SCALE GENOMIC DNA]</scope>
    <source>
        <strain evidence="3">ATCC 29530 / DSM 19594 / LMG 11500 / NCIMB 11436 / LSU 4</strain>
    </source>
</reference>
<gene>
    <name evidence="2" type="ordered locus">Runsl_4536</name>
</gene>
<dbReference type="InterPro" id="IPR025411">
    <property type="entry name" value="DUF4136"/>
</dbReference>
<name>A0A7U3ZPD0_RUNSL</name>
<proteinExistence type="predicted"/>
<accession>A0A7U3ZPD0</accession>
<dbReference type="Pfam" id="PF13590">
    <property type="entry name" value="DUF4136"/>
    <property type="match status" value="1"/>
</dbReference>
<keyword evidence="2" id="KW-0449">Lipoprotein</keyword>
<dbReference type="Gene3D" id="3.30.160.670">
    <property type="match status" value="1"/>
</dbReference>
<reference evidence="3" key="1">
    <citation type="submission" date="2011-06" db="EMBL/GenBank/DDBJ databases">
        <title>The complete genome of chromosome of Runella slithyformis DSM 19594.</title>
        <authorList>
            <consortium name="US DOE Joint Genome Institute (JGI-PGF)"/>
            <person name="Lucas S."/>
            <person name="Han J."/>
            <person name="Lapidus A."/>
            <person name="Bruce D."/>
            <person name="Goodwin L."/>
            <person name="Pitluck S."/>
            <person name="Peters L."/>
            <person name="Kyrpides N."/>
            <person name="Mavromatis K."/>
            <person name="Ivanova N."/>
            <person name="Ovchinnikova G."/>
            <person name="Zhang X."/>
            <person name="Misra M."/>
            <person name="Detter J.C."/>
            <person name="Tapia R."/>
            <person name="Han C."/>
            <person name="Land M."/>
            <person name="Hauser L."/>
            <person name="Markowitz V."/>
            <person name="Cheng J.-F."/>
            <person name="Hugenholtz P."/>
            <person name="Woyke T."/>
            <person name="Wu D."/>
            <person name="Tindall B."/>
            <person name="Faehrich R."/>
            <person name="Brambilla E."/>
            <person name="Klenk H.-P."/>
            <person name="Eisen J.A."/>
        </authorList>
    </citation>
    <scope>NUCLEOTIDE SEQUENCE [LARGE SCALE GENOMIC DNA]</scope>
    <source>
        <strain evidence="3">ATCC 29530 / DSM 19594 / LMG 11500 / NCIMB 11436 / LSU 4</strain>
    </source>
</reference>
<dbReference type="Proteomes" id="UP000000493">
    <property type="component" value="Chromosome"/>
</dbReference>
<protein>
    <submittedName>
        <fullName evidence="2">Lipoprotein</fullName>
    </submittedName>
</protein>
<dbReference type="KEGG" id="rsi:Runsl_4536"/>
<organism evidence="2 3">
    <name type="scientific">Runella slithyformis (strain ATCC 29530 / DSM 19594 / LMG 11500 / NCIMB 11436 / LSU 4)</name>
    <dbReference type="NCBI Taxonomy" id="761193"/>
    <lineage>
        <taxon>Bacteria</taxon>
        <taxon>Pseudomonadati</taxon>
        <taxon>Bacteroidota</taxon>
        <taxon>Cytophagia</taxon>
        <taxon>Cytophagales</taxon>
        <taxon>Spirosomataceae</taxon>
        <taxon>Runella</taxon>
    </lineage>
</organism>
<dbReference type="PROSITE" id="PS51257">
    <property type="entry name" value="PROKAR_LIPOPROTEIN"/>
    <property type="match status" value="1"/>
</dbReference>
<evidence type="ECO:0000259" key="1">
    <source>
        <dbReference type="Pfam" id="PF13590"/>
    </source>
</evidence>
<dbReference type="EMBL" id="CP002859">
    <property type="protein sequence ID" value="AEI50858.1"/>
    <property type="molecule type" value="Genomic_DNA"/>
</dbReference>
<dbReference type="AlphaFoldDB" id="A0A7U3ZPD0"/>
<dbReference type="RefSeq" id="WP_013930148.1">
    <property type="nucleotide sequence ID" value="NC_015703.1"/>
</dbReference>
<sequence>MKKIIFATALAIAFAGCTTVKVNQSSANLAKYTSYAFMDPDVKAGKNPLYYNDIATQNVEAVVDNALLNKGLRKDESDPDMLIGYHFFVEQKTRTVTDPPMYGPYMGWGRWGWRGWAPGYWGWGRTRTETYQDGTLVVDIVDARSKKLVWRGSIENAVTSPSNITDRLPKEVDKILEKYPG</sequence>
<evidence type="ECO:0000313" key="2">
    <source>
        <dbReference type="EMBL" id="AEI50858.1"/>
    </source>
</evidence>
<keyword evidence="3" id="KW-1185">Reference proteome</keyword>